<dbReference type="PANTHER" id="PTHR33908:SF11">
    <property type="entry name" value="MEMBRANE PROTEIN"/>
    <property type="match status" value="1"/>
</dbReference>
<dbReference type="AlphaFoldDB" id="A0A418NU78"/>
<keyword evidence="3" id="KW-0328">Glycosyltransferase</keyword>
<dbReference type="PANTHER" id="PTHR33908">
    <property type="entry name" value="MANNOSYLTRANSFERASE YKCB-RELATED"/>
    <property type="match status" value="1"/>
</dbReference>
<evidence type="ECO:0000256" key="8">
    <source>
        <dbReference type="SAM" id="Phobius"/>
    </source>
</evidence>
<evidence type="ECO:0000256" key="2">
    <source>
        <dbReference type="ARBA" id="ARBA00022475"/>
    </source>
</evidence>
<comment type="subcellular location">
    <subcellularLocation>
        <location evidence="1">Cell membrane</location>
        <topology evidence="1">Multi-pass membrane protein</topology>
    </subcellularLocation>
</comment>
<keyword evidence="7 8" id="KW-0472">Membrane</keyword>
<feature type="transmembrane region" description="Helical" evidence="8">
    <location>
        <begin position="213"/>
        <end position="233"/>
    </location>
</feature>
<name>A0A418NU78_9SPHN</name>
<keyword evidence="2" id="KW-1003">Cell membrane</keyword>
<reference evidence="9 10" key="1">
    <citation type="submission" date="2018-08" db="EMBL/GenBank/DDBJ databases">
        <title>Erythrobacter zhengii sp.nov., a bacterium isolated from deep-sea sediment.</title>
        <authorList>
            <person name="Fang C."/>
            <person name="Wu Y.-H."/>
            <person name="Sun C."/>
            <person name="Wang H."/>
            <person name="Cheng H."/>
            <person name="Meng F.-X."/>
            <person name="Wang C.-S."/>
            <person name="Xu X.-W."/>
        </authorList>
    </citation>
    <scope>NUCLEOTIDE SEQUENCE [LARGE SCALE GENOMIC DNA]</scope>
    <source>
        <strain evidence="9 10">V18</strain>
    </source>
</reference>
<evidence type="ECO:0000256" key="5">
    <source>
        <dbReference type="ARBA" id="ARBA00022692"/>
    </source>
</evidence>
<evidence type="ECO:0000313" key="9">
    <source>
        <dbReference type="EMBL" id="RIV87559.1"/>
    </source>
</evidence>
<evidence type="ECO:0000256" key="7">
    <source>
        <dbReference type="ARBA" id="ARBA00023136"/>
    </source>
</evidence>
<evidence type="ECO:0000313" key="10">
    <source>
        <dbReference type="Proteomes" id="UP000286576"/>
    </source>
</evidence>
<feature type="transmembrane region" description="Helical" evidence="8">
    <location>
        <begin position="270"/>
        <end position="289"/>
    </location>
</feature>
<feature type="transmembrane region" description="Helical" evidence="8">
    <location>
        <begin position="123"/>
        <end position="142"/>
    </location>
</feature>
<comment type="caution">
    <text evidence="9">The sequence shown here is derived from an EMBL/GenBank/DDBJ whole genome shotgun (WGS) entry which is preliminary data.</text>
</comment>
<dbReference type="OrthoDB" id="7714635at2"/>
<evidence type="ECO:0008006" key="11">
    <source>
        <dbReference type="Google" id="ProtNLM"/>
    </source>
</evidence>
<keyword evidence="5 8" id="KW-0812">Transmembrane</keyword>
<evidence type="ECO:0000256" key="1">
    <source>
        <dbReference type="ARBA" id="ARBA00004651"/>
    </source>
</evidence>
<dbReference type="GO" id="GO:0009103">
    <property type="term" value="P:lipopolysaccharide biosynthetic process"/>
    <property type="evidence" value="ECO:0007669"/>
    <property type="project" value="UniProtKB-ARBA"/>
</dbReference>
<feature type="transmembrane region" description="Helical" evidence="8">
    <location>
        <begin position="94"/>
        <end position="114"/>
    </location>
</feature>
<keyword evidence="6 8" id="KW-1133">Transmembrane helix</keyword>
<dbReference type="InterPro" id="IPR050297">
    <property type="entry name" value="LipidA_mod_glycosyltrf_83"/>
</dbReference>
<evidence type="ECO:0000256" key="6">
    <source>
        <dbReference type="ARBA" id="ARBA00022989"/>
    </source>
</evidence>
<dbReference type="GO" id="GO:0016763">
    <property type="term" value="F:pentosyltransferase activity"/>
    <property type="evidence" value="ECO:0007669"/>
    <property type="project" value="TreeGrafter"/>
</dbReference>
<keyword evidence="4" id="KW-0808">Transferase</keyword>
<protein>
    <recommendedName>
        <fullName evidence="11">Glycosyltransferase RgtA/B/C/D-like domain-containing protein</fullName>
    </recommendedName>
</protein>
<accession>A0A418NU78</accession>
<proteinExistence type="predicted"/>
<evidence type="ECO:0000256" key="3">
    <source>
        <dbReference type="ARBA" id="ARBA00022676"/>
    </source>
</evidence>
<feature type="transmembrane region" description="Helical" evidence="8">
    <location>
        <begin position="173"/>
        <end position="201"/>
    </location>
</feature>
<dbReference type="RefSeq" id="WP_119585102.1">
    <property type="nucleotide sequence ID" value="NZ_CAWODQ010000012.1"/>
</dbReference>
<feature type="transmembrane region" description="Helical" evidence="8">
    <location>
        <begin position="301"/>
        <end position="324"/>
    </location>
</feature>
<sequence length="554" mass="59533">MTARAASAELSSPARSFALPAANSAAWPLAALGLLLAMQLSMVFTRAVNWDEFWFYYHVADFARGTLAQPLQSLHVRLFAWLPALPGSGVDKILTARLVMLACEAVTLAAIYALSRRFVERPVAVLAALLYLSAGFVLQHGFSFRTDPMATAALMSALVILGRCRLGLWPLAAFAALVAIAGMITIKTVLYAPAFIGLAWMRWSADGFSPATALRMAAAGLGAGVVFALLYAWHAASLTTATEGTAMAASASRWMFFLGVPPYWQMGVKAALTAPVLFLLALAAPFAIWRSALPNSAKWGLSGLWLPLTLPLFYTNTAAYFYVFMLAPVAVSVTVAAHSLVSRYPLALVTGVLALLATGAFAMEDRDTIHRQRALVETAETLLPQGIAYFDHNGMLPSLVKANYLMTPSAMFSYRQNGVASFRKAMEARPIPMLLVNDEIIASSLTGGSDILVPEDASALRDSYVPFWGPIMLAGADIASGKVRTSEWLVPGQYTVLGGSAVIDGQFHQQGSVMHMSRGSHTVEAVDGSVRLQWGDNLSQPTRIWEEGPLYVGF</sequence>
<organism evidence="9 10">
    <name type="scientific">Aurantiacibacter zhengii</name>
    <dbReference type="NCBI Taxonomy" id="2307003"/>
    <lineage>
        <taxon>Bacteria</taxon>
        <taxon>Pseudomonadati</taxon>
        <taxon>Pseudomonadota</taxon>
        <taxon>Alphaproteobacteria</taxon>
        <taxon>Sphingomonadales</taxon>
        <taxon>Erythrobacteraceae</taxon>
        <taxon>Aurantiacibacter</taxon>
    </lineage>
</organism>
<dbReference type="EMBL" id="QXFL01000002">
    <property type="protein sequence ID" value="RIV87559.1"/>
    <property type="molecule type" value="Genomic_DNA"/>
</dbReference>
<evidence type="ECO:0000256" key="4">
    <source>
        <dbReference type="ARBA" id="ARBA00022679"/>
    </source>
</evidence>
<feature type="transmembrane region" description="Helical" evidence="8">
    <location>
        <begin position="25"/>
        <end position="44"/>
    </location>
</feature>
<dbReference type="GO" id="GO:0005886">
    <property type="term" value="C:plasma membrane"/>
    <property type="evidence" value="ECO:0007669"/>
    <property type="project" value="UniProtKB-SubCell"/>
</dbReference>
<dbReference type="Proteomes" id="UP000286576">
    <property type="component" value="Unassembled WGS sequence"/>
</dbReference>
<feature type="transmembrane region" description="Helical" evidence="8">
    <location>
        <begin position="148"/>
        <end position="166"/>
    </location>
</feature>
<feature type="transmembrane region" description="Helical" evidence="8">
    <location>
        <begin position="344"/>
        <end position="363"/>
    </location>
</feature>
<gene>
    <name evidence="9" type="ORF">D2V07_04225</name>
</gene>
<keyword evidence="10" id="KW-1185">Reference proteome</keyword>